<dbReference type="EMBL" id="CATQJA010002618">
    <property type="protein sequence ID" value="CAJ0573395.1"/>
    <property type="molecule type" value="Genomic_DNA"/>
</dbReference>
<feature type="signal peptide" evidence="1">
    <location>
        <begin position="1"/>
        <end position="19"/>
    </location>
</feature>
<dbReference type="Proteomes" id="UP001177023">
    <property type="component" value="Unassembled WGS sequence"/>
</dbReference>
<protein>
    <submittedName>
        <fullName evidence="2">Uncharacterized protein</fullName>
    </submittedName>
</protein>
<reference evidence="2" key="1">
    <citation type="submission" date="2023-06" db="EMBL/GenBank/DDBJ databases">
        <authorList>
            <person name="Delattre M."/>
        </authorList>
    </citation>
    <scope>NUCLEOTIDE SEQUENCE</scope>
    <source>
        <strain evidence="2">AF72</strain>
    </source>
</reference>
<proteinExistence type="predicted"/>
<dbReference type="AlphaFoldDB" id="A0AA36CRD8"/>
<evidence type="ECO:0000256" key="1">
    <source>
        <dbReference type="SAM" id="SignalP"/>
    </source>
</evidence>
<sequence length="100" mass="11086">MSHLLNLLALVAVIGMVSAYYVVVPSQTDEVRAYRRLPHDELRRVKRQFGDFMPSSLGQMAGMMGGGFPGMVQSSQDRWGSFKQERNGGFSNSDKAFIIG</sequence>
<organism evidence="2 3">
    <name type="scientific">Mesorhabditis spiculigera</name>
    <dbReference type="NCBI Taxonomy" id="96644"/>
    <lineage>
        <taxon>Eukaryota</taxon>
        <taxon>Metazoa</taxon>
        <taxon>Ecdysozoa</taxon>
        <taxon>Nematoda</taxon>
        <taxon>Chromadorea</taxon>
        <taxon>Rhabditida</taxon>
        <taxon>Rhabditina</taxon>
        <taxon>Rhabditomorpha</taxon>
        <taxon>Rhabditoidea</taxon>
        <taxon>Rhabditidae</taxon>
        <taxon>Mesorhabditinae</taxon>
        <taxon>Mesorhabditis</taxon>
    </lineage>
</organism>
<keyword evidence="1" id="KW-0732">Signal</keyword>
<feature type="chain" id="PRO_5041379877" evidence="1">
    <location>
        <begin position="20"/>
        <end position="100"/>
    </location>
</feature>
<name>A0AA36CRD8_9BILA</name>
<keyword evidence="3" id="KW-1185">Reference proteome</keyword>
<evidence type="ECO:0000313" key="2">
    <source>
        <dbReference type="EMBL" id="CAJ0573395.1"/>
    </source>
</evidence>
<feature type="non-terminal residue" evidence="2">
    <location>
        <position position="100"/>
    </location>
</feature>
<evidence type="ECO:0000313" key="3">
    <source>
        <dbReference type="Proteomes" id="UP001177023"/>
    </source>
</evidence>
<comment type="caution">
    <text evidence="2">The sequence shown here is derived from an EMBL/GenBank/DDBJ whole genome shotgun (WGS) entry which is preliminary data.</text>
</comment>
<gene>
    <name evidence="2" type="ORF">MSPICULIGERA_LOCUS11754</name>
</gene>
<accession>A0AA36CRD8</accession>